<dbReference type="GO" id="GO:0004518">
    <property type="term" value="F:nuclease activity"/>
    <property type="evidence" value="ECO:0007669"/>
    <property type="project" value="UniProtKB-KW"/>
</dbReference>
<protein>
    <recommendedName>
        <fullName evidence="4">VRR-NUC domain-containing protein</fullName>
    </recommendedName>
</protein>
<keyword evidence="2" id="KW-0540">Nuclease</keyword>
<evidence type="ECO:0000256" key="2">
    <source>
        <dbReference type="ARBA" id="ARBA00022722"/>
    </source>
</evidence>
<comment type="cofactor">
    <cofactor evidence="1">
        <name>Mg(2+)</name>
        <dbReference type="ChEBI" id="CHEBI:18420"/>
    </cofactor>
</comment>
<evidence type="ECO:0000259" key="4">
    <source>
        <dbReference type="SMART" id="SM00990"/>
    </source>
</evidence>
<sequence>MATGKRREAQVEQRIIDRAKEHKGTAYKFTSPGRRSVPDRLIVCDCTPHELRPLFIEAKRPGQVATKSQEREHKKLRDRGATVFVA</sequence>
<accession>A0A0F9FNL0</accession>
<evidence type="ECO:0000313" key="5">
    <source>
        <dbReference type="EMBL" id="KKL87803.1"/>
    </source>
</evidence>
<evidence type="ECO:0000256" key="1">
    <source>
        <dbReference type="ARBA" id="ARBA00001946"/>
    </source>
</evidence>
<comment type="caution">
    <text evidence="5">The sequence shown here is derived from an EMBL/GenBank/DDBJ whole genome shotgun (WGS) entry which is preliminary data.</text>
</comment>
<dbReference type="InterPro" id="IPR011856">
    <property type="entry name" value="tRNA_endonuc-like_dom_sf"/>
</dbReference>
<keyword evidence="3" id="KW-0378">Hydrolase</keyword>
<dbReference type="EMBL" id="LAZR01020738">
    <property type="protein sequence ID" value="KKL87803.1"/>
    <property type="molecule type" value="Genomic_DNA"/>
</dbReference>
<dbReference type="SMART" id="SM00990">
    <property type="entry name" value="VRR_NUC"/>
    <property type="match status" value="1"/>
</dbReference>
<proteinExistence type="predicted"/>
<dbReference type="GO" id="GO:0003676">
    <property type="term" value="F:nucleic acid binding"/>
    <property type="evidence" value="ECO:0007669"/>
    <property type="project" value="InterPro"/>
</dbReference>
<reference evidence="5" key="1">
    <citation type="journal article" date="2015" name="Nature">
        <title>Complex archaea that bridge the gap between prokaryotes and eukaryotes.</title>
        <authorList>
            <person name="Spang A."/>
            <person name="Saw J.H."/>
            <person name="Jorgensen S.L."/>
            <person name="Zaremba-Niedzwiedzka K."/>
            <person name="Martijn J."/>
            <person name="Lind A.E."/>
            <person name="van Eijk R."/>
            <person name="Schleper C."/>
            <person name="Guy L."/>
            <person name="Ettema T.J."/>
        </authorList>
    </citation>
    <scope>NUCLEOTIDE SEQUENCE</scope>
</reference>
<evidence type="ECO:0000256" key="3">
    <source>
        <dbReference type="ARBA" id="ARBA00022801"/>
    </source>
</evidence>
<dbReference type="Gene3D" id="3.40.1350.10">
    <property type="match status" value="1"/>
</dbReference>
<dbReference type="GO" id="GO:0016788">
    <property type="term" value="F:hydrolase activity, acting on ester bonds"/>
    <property type="evidence" value="ECO:0007669"/>
    <property type="project" value="InterPro"/>
</dbReference>
<feature type="domain" description="VRR-NUC" evidence="4">
    <location>
        <begin position="6"/>
        <end position="86"/>
    </location>
</feature>
<dbReference type="AlphaFoldDB" id="A0A0F9FNL0"/>
<organism evidence="5">
    <name type="scientific">marine sediment metagenome</name>
    <dbReference type="NCBI Taxonomy" id="412755"/>
    <lineage>
        <taxon>unclassified sequences</taxon>
        <taxon>metagenomes</taxon>
        <taxon>ecological metagenomes</taxon>
    </lineage>
</organism>
<name>A0A0F9FNL0_9ZZZZ</name>
<feature type="non-terminal residue" evidence="5">
    <location>
        <position position="86"/>
    </location>
</feature>
<gene>
    <name evidence="5" type="ORF">LCGC14_1931130</name>
</gene>
<dbReference type="InterPro" id="IPR014883">
    <property type="entry name" value="VRR_NUC"/>
</dbReference>